<keyword evidence="2" id="KW-1185">Reference proteome</keyword>
<proteinExistence type="predicted"/>
<accession>A0ABX8CPX9</accession>
<name>A0ABX8CPX9_9NOCA</name>
<evidence type="ECO:0000313" key="1">
    <source>
        <dbReference type="EMBL" id="QVI20934.1"/>
    </source>
</evidence>
<evidence type="ECO:0000313" key="2">
    <source>
        <dbReference type="Proteomes" id="UP000683310"/>
    </source>
</evidence>
<reference evidence="1 2" key="1">
    <citation type="submission" date="2021-04" db="EMBL/GenBank/DDBJ databases">
        <title>Nocardia tengchongensis.</title>
        <authorList>
            <person name="Zhuang k."/>
            <person name="Ran Y."/>
            <person name="Li W."/>
        </authorList>
    </citation>
    <scope>NUCLEOTIDE SEQUENCE [LARGE SCALE GENOMIC DNA]</scope>
    <source>
        <strain evidence="1 2">CFH S0057</strain>
    </source>
</reference>
<dbReference type="Proteomes" id="UP000683310">
    <property type="component" value="Chromosome"/>
</dbReference>
<organism evidence="1 2">
    <name type="scientific">Nocardia tengchongensis</name>
    <dbReference type="NCBI Taxonomy" id="2055889"/>
    <lineage>
        <taxon>Bacteria</taxon>
        <taxon>Bacillati</taxon>
        <taxon>Actinomycetota</taxon>
        <taxon>Actinomycetes</taxon>
        <taxon>Mycobacteriales</taxon>
        <taxon>Nocardiaceae</taxon>
        <taxon>Nocardia</taxon>
    </lineage>
</organism>
<protein>
    <submittedName>
        <fullName evidence="1">Uncharacterized protein</fullName>
    </submittedName>
</protein>
<sequence>MLGVVKQVCGAGKVLADKAVGVPLPWTGVDTARIAQQRLPASLTSRIGFGTHVVARPVPA</sequence>
<dbReference type="EMBL" id="CP074371">
    <property type="protein sequence ID" value="QVI20934.1"/>
    <property type="molecule type" value="Genomic_DNA"/>
</dbReference>
<gene>
    <name evidence="1" type="ORF">KHQ06_33455</name>
</gene>